<dbReference type="AlphaFoldDB" id="A0A4Q2RY29"/>
<sequence length="219" mass="23259">MRGTGVPQLPRHAARPVSAEHPSGIAHARRAAERPQPGARRTPRARAACRMGCLVKASSNAEVTGATARWRSIFVQLVVFACVGAAFNVLYGLLYVLLREQLAAQPANALALVLSTIAGTFGHRYVTFGVRGTDRTVQHQALGLALLAFSLAVTAGALWLLDAAVAEPSRRQELAVLIAANLGTGLVRFCAFRMAMWDQRGSMDARGTTGSDVSATRTP</sequence>
<feature type="transmembrane region" description="Helical" evidence="6">
    <location>
        <begin position="109"/>
        <end position="130"/>
    </location>
</feature>
<evidence type="ECO:0000313" key="9">
    <source>
        <dbReference type="Proteomes" id="UP000294071"/>
    </source>
</evidence>
<evidence type="ECO:0000259" key="7">
    <source>
        <dbReference type="Pfam" id="PF04138"/>
    </source>
</evidence>
<keyword evidence="2 6" id="KW-0812">Transmembrane</keyword>
<feature type="transmembrane region" description="Helical" evidence="6">
    <location>
        <begin position="73"/>
        <end position="97"/>
    </location>
</feature>
<dbReference type="GO" id="GO:0000271">
    <property type="term" value="P:polysaccharide biosynthetic process"/>
    <property type="evidence" value="ECO:0007669"/>
    <property type="project" value="InterPro"/>
</dbReference>
<keyword evidence="3 6" id="KW-1133">Transmembrane helix</keyword>
<dbReference type="Pfam" id="PF04138">
    <property type="entry name" value="GtrA_DPMS_TM"/>
    <property type="match status" value="1"/>
</dbReference>
<feature type="domain" description="GtrA/DPMS transmembrane" evidence="7">
    <location>
        <begin position="80"/>
        <end position="197"/>
    </location>
</feature>
<name>A0A4Q2RY29_9ACTN</name>
<protein>
    <recommendedName>
        <fullName evidence="7">GtrA/DPMS transmembrane domain-containing protein</fullName>
    </recommendedName>
</protein>
<feature type="compositionally biased region" description="Low complexity" evidence="5">
    <location>
        <begin position="34"/>
        <end position="43"/>
    </location>
</feature>
<dbReference type="GO" id="GO:0016020">
    <property type="term" value="C:membrane"/>
    <property type="evidence" value="ECO:0007669"/>
    <property type="project" value="UniProtKB-SubCell"/>
</dbReference>
<gene>
    <name evidence="8" type="ORF">EUA93_06140</name>
</gene>
<evidence type="ECO:0000313" key="8">
    <source>
        <dbReference type="EMBL" id="RYB93968.1"/>
    </source>
</evidence>
<comment type="subcellular location">
    <subcellularLocation>
        <location evidence="1">Membrane</location>
        <topology evidence="1">Multi-pass membrane protein</topology>
    </subcellularLocation>
</comment>
<accession>A0A4Q2RY29</accession>
<dbReference type="EMBL" id="SDWT01000001">
    <property type="protein sequence ID" value="RYB93968.1"/>
    <property type="molecule type" value="Genomic_DNA"/>
</dbReference>
<comment type="caution">
    <text evidence="8">The sequence shown here is derived from an EMBL/GenBank/DDBJ whole genome shotgun (WGS) entry which is preliminary data.</text>
</comment>
<feature type="transmembrane region" description="Helical" evidence="6">
    <location>
        <begin position="174"/>
        <end position="196"/>
    </location>
</feature>
<evidence type="ECO:0000256" key="1">
    <source>
        <dbReference type="ARBA" id="ARBA00004141"/>
    </source>
</evidence>
<feature type="transmembrane region" description="Helical" evidence="6">
    <location>
        <begin position="142"/>
        <end position="162"/>
    </location>
</feature>
<dbReference type="InterPro" id="IPR007267">
    <property type="entry name" value="GtrA_DPMS_TM"/>
</dbReference>
<evidence type="ECO:0000256" key="2">
    <source>
        <dbReference type="ARBA" id="ARBA00022692"/>
    </source>
</evidence>
<organism evidence="8 9">
    <name type="scientific">Nocardioides oleivorans</name>
    <dbReference type="NCBI Taxonomy" id="273676"/>
    <lineage>
        <taxon>Bacteria</taxon>
        <taxon>Bacillati</taxon>
        <taxon>Actinomycetota</taxon>
        <taxon>Actinomycetes</taxon>
        <taxon>Propionibacteriales</taxon>
        <taxon>Nocardioidaceae</taxon>
        <taxon>Nocardioides</taxon>
    </lineage>
</organism>
<evidence type="ECO:0000256" key="5">
    <source>
        <dbReference type="SAM" id="MobiDB-lite"/>
    </source>
</evidence>
<evidence type="ECO:0000256" key="4">
    <source>
        <dbReference type="ARBA" id="ARBA00023136"/>
    </source>
</evidence>
<reference evidence="8 9" key="1">
    <citation type="submission" date="2019-01" db="EMBL/GenBank/DDBJ databases">
        <title>Novel species of Nocardioides.</title>
        <authorList>
            <person name="Liu Q."/>
            <person name="Xin Y.-H."/>
        </authorList>
    </citation>
    <scope>NUCLEOTIDE SEQUENCE [LARGE SCALE GENOMIC DNA]</scope>
    <source>
        <strain evidence="8 9">CGMCC 4.6882</strain>
    </source>
</reference>
<keyword evidence="9" id="KW-1185">Reference proteome</keyword>
<evidence type="ECO:0000256" key="3">
    <source>
        <dbReference type="ARBA" id="ARBA00022989"/>
    </source>
</evidence>
<keyword evidence="4 6" id="KW-0472">Membrane</keyword>
<proteinExistence type="predicted"/>
<feature type="region of interest" description="Disordered" evidence="5">
    <location>
        <begin position="1"/>
        <end position="43"/>
    </location>
</feature>
<dbReference type="Proteomes" id="UP000294071">
    <property type="component" value="Unassembled WGS sequence"/>
</dbReference>
<dbReference type="OrthoDB" id="2369748at2"/>
<evidence type="ECO:0000256" key="6">
    <source>
        <dbReference type="SAM" id="Phobius"/>
    </source>
</evidence>